<proteinExistence type="inferred from homology"/>
<dbReference type="EMBL" id="RXIC02000022">
    <property type="protein sequence ID" value="KAB1217407.1"/>
    <property type="molecule type" value="Genomic_DNA"/>
</dbReference>
<organism evidence="2 3">
    <name type="scientific">Morella rubra</name>
    <name type="common">Chinese bayberry</name>
    <dbReference type="NCBI Taxonomy" id="262757"/>
    <lineage>
        <taxon>Eukaryota</taxon>
        <taxon>Viridiplantae</taxon>
        <taxon>Streptophyta</taxon>
        <taxon>Embryophyta</taxon>
        <taxon>Tracheophyta</taxon>
        <taxon>Spermatophyta</taxon>
        <taxon>Magnoliopsida</taxon>
        <taxon>eudicotyledons</taxon>
        <taxon>Gunneridae</taxon>
        <taxon>Pentapetalae</taxon>
        <taxon>rosids</taxon>
        <taxon>fabids</taxon>
        <taxon>Fagales</taxon>
        <taxon>Myricaceae</taxon>
        <taxon>Morella</taxon>
    </lineage>
</organism>
<dbReference type="Pfam" id="PF01459">
    <property type="entry name" value="Porin_3"/>
    <property type="match status" value="1"/>
</dbReference>
<protein>
    <submittedName>
        <fullName evidence="2">Mitochondrial outer membrane protein porin of 36 kDa</fullName>
    </submittedName>
</protein>
<comment type="caution">
    <text evidence="2">The sequence shown here is derived from an EMBL/GenBank/DDBJ whole genome shotgun (WGS) entry which is preliminary data.</text>
</comment>
<evidence type="ECO:0000313" key="3">
    <source>
        <dbReference type="Proteomes" id="UP000516437"/>
    </source>
</evidence>
<gene>
    <name evidence="2" type="ORF">CJ030_MR4G020914</name>
</gene>
<reference evidence="2 3" key="1">
    <citation type="journal article" date="2019" name="Plant Biotechnol. J.">
        <title>The red bayberry genome and genetic basis of sex determination.</title>
        <authorList>
            <person name="Jia H.M."/>
            <person name="Jia H.J."/>
            <person name="Cai Q.L."/>
            <person name="Wang Y."/>
            <person name="Zhao H.B."/>
            <person name="Yang W.F."/>
            <person name="Wang G.Y."/>
            <person name="Li Y.H."/>
            <person name="Zhan D.L."/>
            <person name="Shen Y.T."/>
            <person name="Niu Q.F."/>
            <person name="Chang L."/>
            <person name="Qiu J."/>
            <person name="Zhao L."/>
            <person name="Xie H.B."/>
            <person name="Fu W.Y."/>
            <person name="Jin J."/>
            <person name="Li X.W."/>
            <person name="Jiao Y."/>
            <person name="Zhou C.C."/>
            <person name="Tu T."/>
            <person name="Chai C.Y."/>
            <person name="Gao J.L."/>
            <person name="Fan L.J."/>
            <person name="van de Weg E."/>
            <person name="Wang J.Y."/>
            <person name="Gao Z.S."/>
        </authorList>
    </citation>
    <scope>NUCLEOTIDE SEQUENCE [LARGE SCALE GENOMIC DNA]</scope>
    <source>
        <tissue evidence="2">Leaves</tissue>
    </source>
</reference>
<accession>A0A6A1VZV2</accession>
<dbReference type="InterPro" id="IPR027246">
    <property type="entry name" value="Porin_Euk/Tom40"/>
</dbReference>
<dbReference type="InterPro" id="IPR023614">
    <property type="entry name" value="Porin_dom_sf"/>
</dbReference>
<evidence type="ECO:0000256" key="1">
    <source>
        <dbReference type="ARBA" id="ARBA00009624"/>
    </source>
</evidence>
<dbReference type="Proteomes" id="UP000516437">
    <property type="component" value="Chromosome 4"/>
</dbReference>
<dbReference type="Gene3D" id="2.40.160.10">
    <property type="entry name" value="Porin"/>
    <property type="match status" value="1"/>
</dbReference>
<dbReference type="GO" id="GO:0008308">
    <property type="term" value="F:voltage-gated monoatomic anion channel activity"/>
    <property type="evidence" value="ECO:0007669"/>
    <property type="project" value="InterPro"/>
</dbReference>
<dbReference type="GO" id="GO:0005741">
    <property type="term" value="C:mitochondrial outer membrane"/>
    <property type="evidence" value="ECO:0007669"/>
    <property type="project" value="InterPro"/>
</dbReference>
<dbReference type="PANTHER" id="PTHR11743">
    <property type="entry name" value="VOLTAGE-DEPENDENT ANION-SELECTIVE CHANNEL"/>
    <property type="match status" value="1"/>
</dbReference>
<keyword evidence="3" id="KW-1185">Reference proteome</keyword>
<comment type="similarity">
    <text evidence="1">Belongs to the eukaryotic mitochondrial porin (TC 1.B.8.1) family.</text>
</comment>
<dbReference type="PANTHER" id="PTHR11743:SF35">
    <property type="entry name" value="PORIN_VOLTAGE-DEPENDENT ANION-SELECTIVE CHANNEL PROTEIN"/>
    <property type="match status" value="1"/>
</dbReference>
<sequence>MLPGLYFGIGKKARDLLYKGYAQQPPGHFHDCSLKLSCQIGDILPGLRTLFKLDIPDSAKVELQYLQDYAGITGGFRLKGNPFAGYNPLICLSGIIGSNFLSLGTDLAIDITTRTLDQYNAGLSFNSDFLIASINLDDKLDSWKASCSCVVNPPTDTAIAMELKHTFSVNDTAITIGCQHAFFPFTLAKARLNTHGKAGALVQQELWQKLVLTFAGEVDFMDIKRIPKIGLSMAFRI</sequence>
<evidence type="ECO:0000313" key="2">
    <source>
        <dbReference type="EMBL" id="KAB1217407.1"/>
    </source>
</evidence>
<dbReference type="InterPro" id="IPR001925">
    <property type="entry name" value="Porin_Euk"/>
</dbReference>
<dbReference type="AlphaFoldDB" id="A0A6A1VZV2"/>
<dbReference type="OrthoDB" id="7827681at2759"/>
<name>A0A6A1VZV2_9ROSI</name>